<keyword evidence="3" id="KW-1185">Reference proteome</keyword>
<dbReference type="Proteomes" id="UP000217289">
    <property type="component" value="Chromosome"/>
</dbReference>
<dbReference type="OrthoDB" id="5521128at2"/>
<dbReference type="KEGG" id="mbd:MEBOL_001978"/>
<protein>
    <recommendedName>
        <fullName evidence="1">Immunity protein 52 domain-containing protein</fullName>
    </recommendedName>
</protein>
<dbReference type="Pfam" id="PF15579">
    <property type="entry name" value="Imm52"/>
    <property type="match status" value="1"/>
</dbReference>
<dbReference type="RefSeq" id="WP_157774849.1">
    <property type="nucleotide sequence ID" value="NZ_CP022163.1"/>
</dbReference>
<feature type="domain" description="Immunity protein 52" evidence="1">
    <location>
        <begin position="3"/>
        <end position="233"/>
    </location>
</feature>
<dbReference type="InterPro" id="IPR028969">
    <property type="entry name" value="Imm52"/>
</dbReference>
<evidence type="ECO:0000259" key="1">
    <source>
        <dbReference type="Pfam" id="PF15579"/>
    </source>
</evidence>
<dbReference type="AlphaFoldDB" id="A0A250IBE3"/>
<proteinExistence type="predicted"/>
<name>A0A250IBE3_9BACT</name>
<evidence type="ECO:0000313" key="2">
    <source>
        <dbReference type="EMBL" id="ATB28530.1"/>
    </source>
</evidence>
<gene>
    <name evidence="2" type="ORF">MEBOL_001978</name>
</gene>
<accession>A0A250IBE3</accession>
<evidence type="ECO:0000313" key="3">
    <source>
        <dbReference type="Proteomes" id="UP000217289"/>
    </source>
</evidence>
<reference evidence="2 3" key="1">
    <citation type="submission" date="2017-06" db="EMBL/GenBank/DDBJ databases">
        <authorList>
            <person name="Kim H.J."/>
            <person name="Triplett B.A."/>
        </authorList>
    </citation>
    <scope>NUCLEOTIDE SEQUENCE [LARGE SCALE GENOMIC DNA]</scope>
    <source>
        <strain evidence="2 3">DSM 14713</strain>
    </source>
</reference>
<dbReference type="EMBL" id="CP022163">
    <property type="protein sequence ID" value="ATB28530.1"/>
    <property type="molecule type" value="Genomic_DNA"/>
</dbReference>
<organism evidence="2 3">
    <name type="scientific">Melittangium boletus DSM 14713</name>
    <dbReference type="NCBI Taxonomy" id="1294270"/>
    <lineage>
        <taxon>Bacteria</taxon>
        <taxon>Pseudomonadati</taxon>
        <taxon>Myxococcota</taxon>
        <taxon>Myxococcia</taxon>
        <taxon>Myxococcales</taxon>
        <taxon>Cystobacterineae</taxon>
        <taxon>Archangiaceae</taxon>
        <taxon>Melittangium</taxon>
    </lineage>
</organism>
<sequence length="236" mass="26429">MERFQAGAHWAGRKESAGECARRAGLLFASLAECDPAYARWFEYAYSRKNALTLPFEPTQDTFLRFFERKKYRLGRDAFYFDAWTGEEREGRGGQLSFTCGSGLPFYANGCVLHLPREEPAAGRVLTVPVLKKVVNALVRAWEPDRCVILSEDDPASKRLAEPTGACLGWFMYFSRARGRVPALPKSVRVEPVEDRGSLIILTPEPFSRGNTAHMDLAARVRERLEKAGLLPPVSG</sequence>